<comment type="caution">
    <text evidence="1">The sequence shown here is derived from an EMBL/GenBank/DDBJ whole genome shotgun (WGS) entry which is preliminary data.</text>
</comment>
<proteinExistence type="predicted"/>
<reference evidence="1 2" key="1">
    <citation type="journal article" date="2018" name="Front. Plant Sci.">
        <title>Red Clover (Trifolium pratense) and Zigzag Clover (T. medium) - A Picture of Genomic Similarities and Differences.</title>
        <authorList>
            <person name="Dluhosova J."/>
            <person name="Istvanek J."/>
            <person name="Nedelnik J."/>
            <person name="Repkova J."/>
        </authorList>
    </citation>
    <scope>NUCLEOTIDE SEQUENCE [LARGE SCALE GENOMIC DNA]</scope>
    <source>
        <strain evidence="2">cv. 10/8</strain>
        <tissue evidence="1">Leaf</tissue>
    </source>
</reference>
<keyword evidence="2" id="KW-1185">Reference proteome</keyword>
<evidence type="ECO:0000313" key="1">
    <source>
        <dbReference type="EMBL" id="MCI89724.1"/>
    </source>
</evidence>
<organism evidence="1 2">
    <name type="scientific">Trifolium medium</name>
    <dbReference type="NCBI Taxonomy" id="97028"/>
    <lineage>
        <taxon>Eukaryota</taxon>
        <taxon>Viridiplantae</taxon>
        <taxon>Streptophyta</taxon>
        <taxon>Embryophyta</taxon>
        <taxon>Tracheophyta</taxon>
        <taxon>Spermatophyta</taxon>
        <taxon>Magnoliopsida</taxon>
        <taxon>eudicotyledons</taxon>
        <taxon>Gunneridae</taxon>
        <taxon>Pentapetalae</taxon>
        <taxon>rosids</taxon>
        <taxon>fabids</taxon>
        <taxon>Fabales</taxon>
        <taxon>Fabaceae</taxon>
        <taxon>Papilionoideae</taxon>
        <taxon>50 kb inversion clade</taxon>
        <taxon>NPAAA clade</taxon>
        <taxon>Hologalegina</taxon>
        <taxon>IRL clade</taxon>
        <taxon>Trifolieae</taxon>
        <taxon>Trifolium</taxon>
    </lineage>
</organism>
<protein>
    <submittedName>
        <fullName evidence="1">Uncharacterized protein</fullName>
    </submittedName>
</protein>
<evidence type="ECO:0000313" key="2">
    <source>
        <dbReference type="Proteomes" id="UP000265520"/>
    </source>
</evidence>
<name>A0A392VMV6_9FABA</name>
<sequence>VDERPVIVDSFAFVSEPAVTTEERTVWEQQVLIPHKLGGKTLAFSGPYPPLSNFTTE</sequence>
<dbReference type="AlphaFoldDB" id="A0A392VMV6"/>
<dbReference type="Proteomes" id="UP000265520">
    <property type="component" value="Unassembled WGS sequence"/>
</dbReference>
<feature type="non-terminal residue" evidence="1">
    <location>
        <position position="1"/>
    </location>
</feature>
<dbReference type="EMBL" id="LXQA011226329">
    <property type="protein sequence ID" value="MCI89724.1"/>
    <property type="molecule type" value="Genomic_DNA"/>
</dbReference>
<feature type="non-terminal residue" evidence="1">
    <location>
        <position position="57"/>
    </location>
</feature>
<accession>A0A392VMV6</accession>